<organism evidence="2 3">
    <name type="scientific">Oculimacula yallundae</name>
    <dbReference type="NCBI Taxonomy" id="86028"/>
    <lineage>
        <taxon>Eukaryota</taxon>
        <taxon>Fungi</taxon>
        <taxon>Dikarya</taxon>
        <taxon>Ascomycota</taxon>
        <taxon>Pezizomycotina</taxon>
        <taxon>Leotiomycetes</taxon>
        <taxon>Helotiales</taxon>
        <taxon>Ploettnerulaceae</taxon>
        <taxon>Oculimacula</taxon>
    </lineage>
</organism>
<name>A0ABR4CNJ3_9HELO</name>
<keyword evidence="1" id="KW-0732">Signal</keyword>
<dbReference type="Proteomes" id="UP001595075">
    <property type="component" value="Unassembled WGS sequence"/>
</dbReference>
<feature type="chain" id="PRO_5046263634" evidence="1">
    <location>
        <begin position="24"/>
        <end position="266"/>
    </location>
</feature>
<feature type="signal peptide" evidence="1">
    <location>
        <begin position="1"/>
        <end position="23"/>
    </location>
</feature>
<comment type="caution">
    <text evidence="2">The sequence shown here is derived from an EMBL/GenBank/DDBJ whole genome shotgun (WGS) entry which is preliminary data.</text>
</comment>
<accession>A0ABR4CNJ3</accession>
<keyword evidence="3" id="KW-1185">Reference proteome</keyword>
<sequence>MRPLHGPAARLMLLATHVQIIFGNLAPDLVKCTPSSACLPPVATTSPVTTITIESTLTHSCYTQTLTTKRLAGASGCPTLTNCGPHPDCIIVSTQTVKLPPKDALCTSTPTTLVPGPCPTCQTGCDVLISTVSIISTPALQTPLPTPPAILQYRQPEAEAEPQAAPTCYTTVINSDPIPTGVTKTVFPVTATKTSLLSCKGCGIVTKFLNGFGPASQYKVTTTAAGKTTTVLAYSCRQFAAKGSWSKQRDAEMYALNFRLEELLPP</sequence>
<evidence type="ECO:0000313" key="2">
    <source>
        <dbReference type="EMBL" id="KAL2070771.1"/>
    </source>
</evidence>
<dbReference type="EMBL" id="JAZHXI010000006">
    <property type="protein sequence ID" value="KAL2070771.1"/>
    <property type="molecule type" value="Genomic_DNA"/>
</dbReference>
<evidence type="ECO:0000313" key="3">
    <source>
        <dbReference type="Proteomes" id="UP001595075"/>
    </source>
</evidence>
<evidence type="ECO:0000256" key="1">
    <source>
        <dbReference type="SAM" id="SignalP"/>
    </source>
</evidence>
<protein>
    <submittedName>
        <fullName evidence="2">Uncharacterized protein</fullName>
    </submittedName>
</protein>
<proteinExistence type="predicted"/>
<gene>
    <name evidence="2" type="ORF">VTL71DRAFT_13797</name>
</gene>
<reference evidence="2 3" key="1">
    <citation type="journal article" date="2024" name="Commun. Biol.">
        <title>Comparative genomic analysis of thermophilic fungi reveals convergent evolutionary adaptations and gene losses.</title>
        <authorList>
            <person name="Steindorff A.S."/>
            <person name="Aguilar-Pontes M.V."/>
            <person name="Robinson A.J."/>
            <person name="Andreopoulos B."/>
            <person name="LaButti K."/>
            <person name="Kuo A."/>
            <person name="Mondo S."/>
            <person name="Riley R."/>
            <person name="Otillar R."/>
            <person name="Haridas S."/>
            <person name="Lipzen A."/>
            <person name="Grimwood J."/>
            <person name="Schmutz J."/>
            <person name="Clum A."/>
            <person name="Reid I.D."/>
            <person name="Moisan M.C."/>
            <person name="Butler G."/>
            <person name="Nguyen T.T.M."/>
            <person name="Dewar K."/>
            <person name="Conant G."/>
            <person name="Drula E."/>
            <person name="Henrissat B."/>
            <person name="Hansel C."/>
            <person name="Singer S."/>
            <person name="Hutchinson M.I."/>
            <person name="de Vries R.P."/>
            <person name="Natvig D.O."/>
            <person name="Powell A.J."/>
            <person name="Tsang A."/>
            <person name="Grigoriev I.V."/>
        </authorList>
    </citation>
    <scope>NUCLEOTIDE SEQUENCE [LARGE SCALE GENOMIC DNA]</scope>
    <source>
        <strain evidence="2 3">CBS 494.80</strain>
    </source>
</reference>